<feature type="domain" description="N-acetyltransferase" evidence="1">
    <location>
        <begin position="22"/>
        <end position="160"/>
    </location>
</feature>
<dbReference type="InterPro" id="IPR016181">
    <property type="entry name" value="Acyl_CoA_acyltransferase"/>
</dbReference>
<accession>A0A511DBZ3</accession>
<proteinExistence type="predicted"/>
<sequence>MTTVIERLATSVGPATRADVEAIVRACSVRSLSERFAAAHRLTPDAVLGRYRRWLMAGDAVVGRAGDRPVGLLNLVDDPVCPRTTDLALLVVDDVQRRGVATALLRHSLAVPARAGWTVRATVRDDNRAAIGLLRTQHLGPVRLASFEAGELSYEIAIPA</sequence>
<reference evidence="2 3" key="1">
    <citation type="submission" date="2019-07" db="EMBL/GenBank/DDBJ databases">
        <title>Whole genome shotgun sequence of Pseudonocardia sulfidoxydans NBRC 16205.</title>
        <authorList>
            <person name="Hosoyama A."/>
            <person name="Uohara A."/>
            <person name="Ohji S."/>
            <person name="Ichikawa N."/>
        </authorList>
    </citation>
    <scope>NUCLEOTIDE SEQUENCE [LARGE SCALE GENOMIC DNA]</scope>
    <source>
        <strain evidence="2 3">NBRC 16205</strain>
    </source>
</reference>
<dbReference type="GO" id="GO:0016747">
    <property type="term" value="F:acyltransferase activity, transferring groups other than amino-acyl groups"/>
    <property type="evidence" value="ECO:0007669"/>
    <property type="project" value="InterPro"/>
</dbReference>
<dbReference type="CDD" id="cd04301">
    <property type="entry name" value="NAT_SF"/>
    <property type="match status" value="1"/>
</dbReference>
<dbReference type="Gene3D" id="3.40.630.30">
    <property type="match status" value="1"/>
</dbReference>
<dbReference type="RefSeq" id="WP_186816775.1">
    <property type="nucleotide sequence ID" value="NZ_BJVJ01000008.1"/>
</dbReference>
<organism evidence="2 3">
    <name type="scientific">Pseudonocardia sulfidoxydans NBRC 16205</name>
    <dbReference type="NCBI Taxonomy" id="1223511"/>
    <lineage>
        <taxon>Bacteria</taxon>
        <taxon>Bacillati</taxon>
        <taxon>Actinomycetota</taxon>
        <taxon>Actinomycetes</taxon>
        <taxon>Pseudonocardiales</taxon>
        <taxon>Pseudonocardiaceae</taxon>
        <taxon>Pseudonocardia</taxon>
    </lineage>
</organism>
<dbReference type="EMBL" id="BJVJ01000008">
    <property type="protein sequence ID" value="GEL22311.1"/>
    <property type="molecule type" value="Genomic_DNA"/>
</dbReference>
<dbReference type="SUPFAM" id="SSF55729">
    <property type="entry name" value="Acyl-CoA N-acyltransferases (Nat)"/>
    <property type="match status" value="1"/>
</dbReference>
<gene>
    <name evidence="2" type="ORF">PSU4_12650</name>
</gene>
<dbReference type="Proteomes" id="UP000321685">
    <property type="component" value="Unassembled WGS sequence"/>
</dbReference>
<protein>
    <recommendedName>
        <fullName evidence="1">N-acetyltransferase domain-containing protein</fullName>
    </recommendedName>
</protein>
<name>A0A511DBZ3_9PSEU</name>
<evidence type="ECO:0000259" key="1">
    <source>
        <dbReference type="PROSITE" id="PS51186"/>
    </source>
</evidence>
<keyword evidence="3" id="KW-1185">Reference proteome</keyword>
<dbReference type="PROSITE" id="PS51186">
    <property type="entry name" value="GNAT"/>
    <property type="match status" value="1"/>
</dbReference>
<comment type="caution">
    <text evidence="2">The sequence shown here is derived from an EMBL/GenBank/DDBJ whole genome shotgun (WGS) entry which is preliminary data.</text>
</comment>
<dbReference type="Pfam" id="PF00583">
    <property type="entry name" value="Acetyltransf_1"/>
    <property type="match status" value="1"/>
</dbReference>
<dbReference type="AlphaFoldDB" id="A0A511DBZ3"/>
<dbReference type="InterPro" id="IPR000182">
    <property type="entry name" value="GNAT_dom"/>
</dbReference>
<evidence type="ECO:0000313" key="3">
    <source>
        <dbReference type="Proteomes" id="UP000321685"/>
    </source>
</evidence>
<evidence type="ECO:0000313" key="2">
    <source>
        <dbReference type="EMBL" id="GEL22311.1"/>
    </source>
</evidence>